<feature type="transmembrane region" description="Helical" evidence="2">
    <location>
        <begin position="125"/>
        <end position="145"/>
    </location>
</feature>
<dbReference type="EMBL" id="VWPL01000010">
    <property type="protein sequence ID" value="KAA5602001.1"/>
    <property type="molecule type" value="Genomic_DNA"/>
</dbReference>
<accession>A0A5M6I1D4</accession>
<comment type="caution">
    <text evidence="4">The sequence shown here is derived from an EMBL/GenBank/DDBJ whole genome shotgun (WGS) entry which is preliminary data.</text>
</comment>
<sequence>MEDSTMARPVFRRSLALAVAALVLAWPVGEAAAKAGKGFGMGSRGSQTFSAPPATNTAPRPGAPIERSMTQPGQTNPGVNQARPGQPAAQPGGSFGRGLLGGIAGGLLGAGLFGLLMGSGFGGMAGVLGLLVQVALIGGLVWLALRLFRRRQQPAYAGMPGPAPSERPSPLNRAGFDSGLNGGPGGLNAGRSPLFGGGSAPSPRKAGFDGVGLAAADFDTFEKLLGDVETAYGRGDLATLRQAATPEMAGYLADDLAADAEAGRVNRIDDVKLLQGDLAEAWREGTTDYATVAMRFSMVDRTLDKATGRLLDGSEEPAETTELWTFRRDVGGTWKLSAIQPA</sequence>
<feature type="region of interest" description="Disordered" evidence="1">
    <location>
        <begin position="156"/>
        <end position="182"/>
    </location>
</feature>
<dbReference type="Pfam" id="PF04280">
    <property type="entry name" value="Tim44"/>
    <property type="match status" value="1"/>
</dbReference>
<keyword evidence="5" id="KW-1185">Reference proteome</keyword>
<keyword evidence="2" id="KW-0812">Transmembrane</keyword>
<evidence type="ECO:0000256" key="2">
    <source>
        <dbReference type="SAM" id="Phobius"/>
    </source>
</evidence>
<dbReference type="AlphaFoldDB" id="A0A5M6I1D4"/>
<name>A0A5M6I1D4_9HYPH</name>
<dbReference type="Proteomes" id="UP000323886">
    <property type="component" value="Unassembled WGS sequence"/>
</dbReference>
<feature type="domain" description="Tim44-like" evidence="3">
    <location>
        <begin position="199"/>
        <end position="341"/>
    </location>
</feature>
<dbReference type="PANTHER" id="PTHR41542:SF1">
    <property type="entry name" value="BLL5807 PROTEIN"/>
    <property type="match status" value="1"/>
</dbReference>
<dbReference type="InterPro" id="IPR032710">
    <property type="entry name" value="NTF2-like_dom_sf"/>
</dbReference>
<feature type="compositionally biased region" description="Polar residues" evidence="1">
    <location>
        <begin position="44"/>
        <end position="58"/>
    </location>
</feature>
<evidence type="ECO:0000259" key="3">
    <source>
        <dbReference type="SMART" id="SM00978"/>
    </source>
</evidence>
<feature type="compositionally biased region" description="Polar residues" evidence="1">
    <location>
        <begin position="68"/>
        <end position="79"/>
    </location>
</feature>
<evidence type="ECO:0000313" key="5">
    <source>
        <dbReference type="Proteomes" id="UP000323886"/>
    </source>
</evidence>
<evidence type="ECO:0000313" key="4">
    <source>
        <dbReference type="EMBL" id="KAA5602001.1"/>
    </source>
</evidence>
<keyword evidence="2" id="KW-1133">Transmembrane helix</keyword>
<dbReference type="PANTHER" id="PTHR41542">
    <property type="entry name" value="BLL5807 PROTEIN"/>
    <property type="match status" value="1"/>
</dbReference>
<proteinExistence type="predicted"/>
<protein>
    <recommendedName>
        <fullName evidence="3">Tim44-like domain-containing protein</fullName>
    </recommendedName>
</protein>
<dbReference type="SUPFAM" id="SSF54427">
    <property type="entry name" value="NTF2-like"/>
    <property type="match status" value="1"/>
</dbReference>
<dbReference type="SMART" id="SM00978">
    <property type="entry name" value="Tim44"/>
    <property type="match status" value="1"/>
</dbReference>
<evidence type="ECO:0000256" key="1">
    <source>
        <dbReference type="SAM" id="MobiDB-lite"/>
    </source>
</evidence>
<feature type="transmembrane region" description="Helical" evidence="2">
    <location>
        <begin position="99"/>
        <end position="118"/>
    </location>
</feature>
<organism evidence="4 5">
    <name type="scientific">Blastochloris sulfoviridis</name>
    <dbReference type="NCBI Taxonomy" id="50712"/>
    <lineage>
        <taxon>Bacteria</taxon>
        <taxon>Pseudomonadati</taxon>
        <taxon>Pseudomonadota</taxon>
        <taxon>Alphaproteobacteria</taxon>
        <taxon>Hyphomicrobiales</taxon>
        <taxon>Blastochloridaceae</taxon>
        <taxon>Blastochloris</taxon>
    </lineage>
</organism>
<keyword evidence="2" id="KW-0472">Membrane</keyword>
<dbReference type="Gene3D" id="3.10.450.240">
    <property type="match status" value="1"/>
</dbReference>
<reference evidence="4 5" key="1">
    <citation type="submission" date="2019-09" db="EMBL/GenBank/DDBJ databases">
        <title>Draft Whole-Genome sequence of Blastochloris sulfoviridis DSM 729.</title>
        <authorList>
            <person name="Meyer T.E."/>
            <person name="Kyndt J.A."/>
        </authorList>
    </citation>
    <scope>NUCLEOTIDE SEQUENCE [LARGE SCALE GENOMIC DNA]</scope>
    <source>
        <strain evidence="4 5">DSM 729</strain>
    </source>
</reference>
<dbReference type="InterPro" id="IPR007379">
    <property type="entry name" value="Tim44-like_dom"/>
</dbReference>
<feature type="region of interest" description="Disordered" evidence="1">
    <location>
        <begin position="43"/>
        <end position="94"/>
    </location>
</feature>
<dbReference type="OrthoDB" id="9780873at2"/>
<gene>
    <name evidence="4" type="ORF">F1193_07585</name>
</gene>